<dbReference type="EMBL" id="JACIEN010000005">
    <property type="protein sequence ID" value="MBB4018890.1"/>
    <property type="molecule type" value="Genomic_DNA"/>
</dbReference>
<dbReference type="RefSeq" id="WP_183317680.1">
    <property type="nucleotide sequence ID" value="NZ_JACIEN010000005.1"/>
</dbReference>
<keyword evidence="2" id="KW-1185">Reference proteome</keyword>
<organism evidence="1 2">
    <name type="scientific">Chelatococcus caeni</name>
    <dbReference type="NCBI Taxonomy" id="1348468"/>
    <lineage>
        <taxon>Bacteria</taxon>
        <taxon>Pseudomonadati</taxon>
        <taxon>Pseudomonadota</taxon>
        <taxon>Alphaproteobacteria</taxon>
        <taxon>Hyphomicrobiales</taxon>
        <taxon>Chelatococcaceae</taxon>
        <taxon>Chelatococcus</taxon>
    </lineage>
</organism>
<evidence type="ECO:0000313" key="1">
    <source>
        <dbReference type="EMBL" id="MBB4018890.1"/>
    </source>
</evidence>
<reference evidence="1 2" key="1">
    <citation type="submission" date="2020-08" db="EMBL/GenBank/DDBJ databases">
        <title>Genomic Encyclopedia of Type Strains, Phase IV (KMG-IV): sequencing the most valuable type-strain genomes for metagenomic binning, comparative biology and taxonomic classification.</title>
        <authorList>
            <person name="Goeker M."/>
        </authorList>
    </citation>
    <scope>NUCLEOTIDE SEQUENCE [LARGE SCALE GENOMIC DNA]</scope>
    <source>
        <strain evidence="1 2">DSM 103737</strain>
    </source>
</reference>
<comment type="caution">
    <text evidence="1">The sequence shown here is derived from an EMBL/GenBank/DDBJ whole genome shotgun (WGS) entry which is preliminary data.</text>
</comment>
<dbReference type="Proteomes" id="UP000577362">
    <property type="component" value="Unassembled WGS sequence"/>
</dbReference>
<evidence type="ECO:0000313" key="2">
    <source>
        <dbReference type="Proteomes" id="UP000577362"/>
    </source>
</evidence>
<gene>
    <name evidence="1" type="ORF">GGR16_003937</name>
</gene>
<dbReference type="Gene3D" id="3.40.50.720">
    <property type="entry name" value="NAD(P)-binding Rossmann-like Domain"/>
    <property type="match status" value="1"/>
</dbReference>
<evidence type="ECO:0008006" key="3">
    <source>
        <dbReference type="Google" id="ProtNLM"/>
    </source>
</evidence>
<proteinExistence type="predicted"/>
<sequence>MHESCEHESCDILLSGTGGFAARIAFDLAGTARRPVSVVIAGRNADRLNWLVLAANARAAIFGAPATFRGYRTDLLAPDAAPALISATRPKVVVQAASVQTSQVIATTGDAWSQLVAEGGLSATAVFQTLISARVAAAISAAGNGAAFVNCCFPDVVNGLIAALGHDVACGMGNVAILSNAFAGARGIADPARIQVLAHYQNLAPFRRAPEARSERPPRVWIDGQEITDVYGAFADIRLTPEPVIDISGASGVPLVLAMAAGEDWTGHAPGPGGRPGGYPVALRDGRLALRLPPGVTEEEAVAWNRAFEARGGLVIDGDRAVYTGALRDALARHSPALAEGFAIRDIESVHADMRALRDRLQDMR</sequence>
<accession>A0A840C0Z9</accession>
<dbReference type="AlphaFoldDB" id="A0A840C0Z9"/>
<name>A0A840C0Z9_9HYPH</name>
<protein>
    <recommendedName>
        <fullName evidence="3">Saccharopine dehydrogenase NADP binding domain-containing protein</fullName>
    </recommendedName>
</protein>